<dbReference type="SUPFAM" id="SSF81301">
    <property type="entry name" value="Nucleotidyltransferase"/>
    <property type="match status" value="1"/>
</dbReference>
<dbReference type="PANTHER" id="PTHR36928:SF1">
    <property type="entry name" value="PHOSPHATASE YCDX-RELATED"/>
    <property type="match status" value="1"/>
</dbReference>
<dbReference type="CDD" id="cd00141">
    <property type="entry name" value="NT_POLXc"/>
    <property type="match status" value="1"/>
</dbReference>
<dbReference type="Pfam" id="PF14791">
    <property type="entry name" value="DNA_pol_B_thumb"/>
    <property type="match status" value="1"/>
</dbReference>
<evidence type="ECO:0000256" key="6">
    <source>
        <dbReference type="ARBA" id="ARBA00023204"/>
    </source>
</evidence>
<keyword evidence="8" id="KW-0175">Coiled coil</keyword>
<protein>
    <recommendedName>
        <fullName evidence="1">DNA-directed DNA polymerase</fullName>
        <ecNumber evidence="1">2.7.7.7</ecNumber>
    </recommendedName>
</protein>
<keyword evidence="3" id="KW-0548">Nucleotidyltransferase</keyword>
<dbReference type="InterPro" id="IPR043519">
    <property type="entry name" value="NT_sf"/>
</dbReference>
<dbReference type="PRINTS" id="PR00870">
    <property type="entry name" value="DNAPOLXBETA"/>
</dbReference>
<sequence>MLVVFGLDNQEIAGILEEYATLLELNGEDVFRVNAYRRAAKSLRNLNTSVVELWRSNGLEGVPGVGRAIAEKIGEIISTGRLKALEELRARIPREVVELTGVPFVGPKTARLLYTKFRVSGRVHLIEKLKDGSLVKQGFSPRLAEKILGAVEGVGEAFTKMLLVEGMNEASQLIDNIGGPELELYVCGSIRRGKEVVGDVDMVVLSKTKDKTLLDLVSKLSGGKTLAEGESKLTWVSPRRVQFDFRLAHPEYLGAMQLYFTGSKEHNIALRTHAQRLGFKLSEFGLFGGDGVRVAGATEEEVYAKLGLQYIEPELRENAGEIEAASKGVLPKLVGVSDVFGDYHVHSTWSDGVDTLERMVEGAIRQGYRYVVFTDHSKSERVANGMSEERLRKQEEEIEKLRSKYGSIEILHGSEVDILSGGRLDYDNRTLAQLDYVVASLHRRFTSDTEVLTQAVIRALENRYVDTLGHPTNRMLGRRPENGVDLEKVMAAAKKNSKFLEVDGQPRRMDLPSIWVKRAVEEGVHLVLSSDAHSTAELGYMMFALINARRGWAGAQNIVNSSQKFRGART</sequence>
<reference evidence="11 12" key="1">
    <citation type="submission" date="2017-04" db="EMBL/GenBank/DDBJ databases">
        <title>Novel microbial lineages endemic to geothermal iron-oxide mats fill important gaps in the evolutionary history of Archaea.</title>
        <authorList>
            <person name="Jay Z.J."/>
            <person name="Beam J.P."/>
            <person name="Dlakic M."/>
            <person name="Rusch D.B."/>
            <person name="Kozubal M.A."/>
            <person name="Inskeep W.P."/>
        </authorList>
    </citation>
    <scope>NUCLEOTIDE SEQUENCE [LARGE SCALE GENOMIC DNA]</scope>
    <source>
        <strain evidence="11">BE_D</strain>
    </source>
</reference>
<dbReference type="PANTHER" id="PTHR36928">
    <property type="entry name" value="PHOSPHATASE YCDX-RELATED"/>
    <property type="match status" value="1"/>
</dbReference>
<dbReference type="GO" id="GO:0042578">
    <property type="term" value="F:phosphoric ester hydrolase activity"/>
    <property type="evidence" value="ECO:0007669"/>
    <property type="project" value="TreeGrafter"/>
</dbReference>
<dbReference type="NCBIfam" id="NF006375">
    <property type="entry name" value="PRK08609.1"/>
    <property type="match status" value="1"/>
</dbReference>
<comment type="catalytic activity">
    <reaction evidence="7">
        <text>DNA(n) + a 2'-deoxyribonucleoside 5'-triphosphate = DNA(n+1) + diphosphate</text>
        <dbReference type="Rhea" id="RHEA:22508"/>
        <dbReference type="Rhea" id="RHEA-COMP:17339"/>
        <dbReference type="Rhea" id="RHEA-COMP:17340"/>
        <dbReference type="ChEBI" id="CHEBI:33019"/>
        <dbReference type="ChEBI" id="CHEBI:61560"/>
        <dbReference type="ChEBI" id="CHEBI:173112"/>
        <dbReference type="EC" id="2.7.7.7"/>
    </reaction>
</comment>
<dbReference type="SUPFAM" id="SSF47802">
    <property type="entry name" value="DNA polymerase beta, N-terminal domain-like"/>
    <property type="match status" value="1"/>
</dbReference>
<evidence type="ECO:0000256" key="3">
    <source>
        <dbReference type="ARBA" id="ARBA00022695"/>
    </source>
</evidence>
<keyword evidence="6" id="KW-0234">DNA repair</keyword>
<dbReference type="Pfam" id="PF14792">
    <property type="entry name" value="DNA_pol_B_palm"/>
    <property type="match status" value="1"/>
</dbReference>
<dbReference type="CDD" id="cd07436">
    <property type="entry name" value="PHP_PolX"/>
    <property type="match status" value="1"/>
</dbReference>
<keyword evidence="4" id="KW-0227">DNA damage</keyword>
<evidence type="ECO:0000259" key="10">
    <source>
        <dbReference type="SMART" id="SM00483"/>
    </source>
</evidence>
<dbReference type="InterPro" id="IPR016195">
    <property type="entry name" value="Pol/histidinol_Pase-like"/>
</dbReference>
<keyword evidence="2" id="KW-0808">Transferase</keyword>
<evidence type="ECO:0000313" key="12">
    <source>
        <dbReference type="Proteomes" id="UP000242015"/>
    </source>
</evidence>
<dbReference type="InterPro" id="IPR027421">
    <property type="entry name" value="DNA_pol_lamdba_lyase_dom_sf"/>
</dbReference>
<dbReference type="Proteomes" id="UP000242015">
    <property type="component" value="Unassembled WGS sequence"/>
</dbReference>
<feature type="domain" description="DNA-directed DNA polymerase X" evidence="10">
    <location>
        <begin position="7"/>
        <end position="317"/>
    </location>
</feature>
<evidence type="ECO:0000259" key="9">
    <source>
        <dbReference type="SMART" id="SM00481"/>
    </source>
</evidence>
<dbReference type="SUPFAM" id="SSF158702">
    <property type="entry name" value="Sec63 N-terminal domain-like"/>
    <property type="match status" value="1"/>
</dbReference>
<accession>A0A2R6C5G3</accession>
<evidence type="ECO:0000313" key="11">
    <source>
        <dbReference type="EMBL" id="PSO06152.1"/>
    </source>
</evidence>
<dbReference type="AlphaFoldDB" id="A0A2R6C5G3"/>
<proteinExistence type="predicted"/>
<dbReference type="InterPro" id="IPR003141">
    <property type="entry name" value="Pol/His_phosphatase_N"/>
</dbReference>
<feature type="coiled-coil region" evidence="8">
    <location>
        <begin position="384"/>
        <end position="411"/>
    </location>
</feature>
<comment type="caution">
    <text evidence="11">The sequence shown here is derived from an EMBL/GenBank/DDBJ whole genome shotgun (WGS) entry which is preliminary data.</text>
</comment>
<dbReference type="GO" id="GO:0003677">
    <property type="term" value="F:DNA binding"/>
    <property type="evidence" value="ECO:0007669"/>
    <property type="project" value="InterPro"/>
</dbReference>
<dbReference type="InterPro" id="IPR037160">
    <property type="entry name" value="DNA_Pol_thumb_sf"/>
</dbReference>
<evidence type="ECO:0000256" key="5">
    <source>
        <dbReference type="ARBA" id="ARBA00022932"/>
    </source>
</evidence>
<dbReference type="SUPFAM" id="SSF89550">
    <property type="entry name" value="PHP domain-like"/>
    <property type="match status" value="1"/>
</dbReference>
<gene>
    <name evidence="11" type="ORF">B9Q04_17515</name>
</gene>
<dbReference type="InterPro" id="IPR028207">
    <property type="entry name" value="DNA_pol_B_palm_palm"/>
</dbReference>
<feature type="domain" description="Polymerase/histidinol phosphatase N-terminal" evidence="9">
    <location>
        <begin position="341"/>
        <end position="420"/>
    </location>
</feature>
<dbReference type="GO" id="GO:0008270">
    <property type="term" value="F:zinc ion binding"/>
    <property type="evidence" value="ECO:0007669"/>
    <property type="project" value="TreeGrafter"/>
</dbReference>
<dbReference type="SMART" id="SM00481">
    <property type="entry name" value="POLIIIAc"/>
    <property type="match status" value="1"/>
</dbReference>
<dbReference type="InterPro" id="IPR004013">
    <property type="entry name" value="PHP_dom"/>
</dbReference>
<dbReference type="Gene3D" id="1.10.150.110">
    <property type="entry name" value="DNA polymerase beta, N-terminal domain-like"/>
    <property type="match status" value="1"/>
</dbReference>
<dbReference type="EC" id="2.7.7.7" evidence="1"/>
<dbReference type="SMART" id="SM00483">
    <property type="entry name" value="POLXc"/>
    <property type="match status" value="1"/>
</dbReference>
<dbReference type="InterPro" id="IPR029398">
    <property type="entry name" value="PolB_thumb"/>
</dbReference>
<dbReference type="Gene3D" id="3.30.460.10">
    <property type="entry name" value="Beta Polymerase, domain 2"/>
    <property type="match status" value="1"/>
</dbReference>
<dbReference type="InterPro" id="IPR022311">
    <property type="entry name" value="PolX-like"/>
</dbReference>
<dbReference type="GO" id="GO:0003887">
    <property type="term" value="F:DNA-directed DNA polymerase activity"/>
    <property type="evidence" value="ECO:0007669"/>
    <property type="project" value="UniProtKB-KW"/>
</dbReference>
<dbReference type="InterPro" id="IPR050243">
    <property type="entry name" value="PHP_phosphatase"/>
</dbReference>
<dbReference type="GO" id="GO:0006281">
    <property type="term" value="P:DNA repair"/>
    <property type="evidence" value="ECO:0007669"/>
    <property type="project" value="UniProtKB-KW"/>
</dbReference>
<dbReference type="InterPro" id="IPR010996">
    <property type="entry name" value="HHH_MUS81"/>
</dbReference>
<dbReference type="EMBL" id="NEXF01000578">
    <property type="protein sequence ID" value="PSO06152.1"/>
    <property type="molecule type" value="Genomic_DNA"/>
</dbReference>
<dbReference type="Pfam" id="PF02811">
    <property type="entry name" value="PHP"/>
    <property type="match status" value="1"/>
</dbReference>
<dbReference type="Gene3D" id="3.20.20.140">
    <property type="entry name" value="Metal-dependent hydrolases"/>
    <property type="match status" value="1"/>
</dbReference>
<evidence type="ECO:0000256" key="7">
    <source>
        <dbReference type="ARBA" id="ARBA00049244"/>
    </source>
</evidence>
<evidence type="ECO:0000256" key="2">
    <source>
        <dbReference type="ARBA" id="ARBA00022679"/>
    </source>
</evidence>
<dbReference type="InterPro" id="IPR002008">
    <property type="entry name" value="DNA_pol_X_beta-like"/>
</dbReference>
<dbReference type="Gene3D" id="3.30.210.10">
    <property type="entry name" value="DNA polymerase, thumb domain"/>
    <property type="match status" value="1"/>
</dbReference>
<evidence type="ECO:0000256" key="1">
    <source>
        <dbReference type="ARBA" id="ARBA00012417"/>
    </source>
</evidence>
<dbReference type="GO" id="GO:0005829">
    <property type="term" value="C:cytosol"/>
    <property type="evidence" value="ECO:0007669"/>
    <property type="project" value="TreeGrafter"/>
</dbReference>
<dbReference type="Pfam" id="PF14716">
    <property type="entry name" value="HHH_8"/>
    <property type="match status" value="1"/>
</dbReference>
<dbReference type="Gene3D" id="1.10.150.20">
    <property type="entry name" value="5' to 3' exonuclease, C-terminal subdomain"/>
    <property type="match status" value="1"/>
</dbReference>
<keyword evidence="5" id="KW-0239">DNA-directed DNA polymerase</keyword>
<dbReference type="InterPro" id="IPR002054">
    <property type="entry name" value="DNA-dir_DNA_pol_X"/>
</dbReference>
<evidence type="ECO:0000256" key="4">
    <source>
        <dbReference type="ARBA" id="ARBA00022763"/>
    </source>
</evidence>
<dbReference type="PIRSF" id="PIRSF005047">
    <property type="entry name" value="UCP005047_YshC"/>
    <property type="match status" value="1"/>
</dbReference>
<dbReference type="InterPro" id="IPR047967">
    <property type="entry name" value="PolX_PHP"/>
</dbReference>
<evidence type="ECO:0000256" key="8">
    <source>
        <dbReference type="SAM" id="Coils"/>
    </source>
</evidence>
<name>A0A2R6C5G3_9ARCH</name>
<organism evidence="11 12">
    <name type="scientific">Candidatus Marsarchaeota G2 archaeon BE_D</name>
    <dbReference type="NCBI Taxonomy" id="1978158"/>
    <lineage>
        <taxon>Archaea</taxon>
        <taxon>Candidatus Marsarchaeota</taxon>
        <taxon>Candidatus Marsarchaeota group 2</taxon>
    </lineage>
</organism>